<keyword evidence="3" id="KW-0997">Cell inner membrane</keyword>
<feature type="transmembrane region" description="Helical" evidence="8">
    <location>
        <begin position="114"/>
        <end position="132"/>
    </location>
</feature>
<evidence type="ECO:0000256" key="4">
    <source>
        <dbReference type="ARBA" id="ARBA00022692"/>
    </source>
</evidence>
<protein>
    <submittedName>
        <fullName evidence="10">Uncharacterized membrane protein YjjB, DUF3815 family</fullName>
    </submittedName>
</protein>
<organism evidence="10 11">
    <name type="scientific">Anaerosporobacter mobilis DSM 15930</name>
    <dbReference type="NCBI Taxonomy" id="1120996"/>
    <lineage>
        <taxon>Bacteria</taxon>
        <taxon>Bacillati</taxon>
        <taxon>Bacillota</taxon>
        <taxon>Clostridia</taxon>
        <taxon>Lachnospirales</taxon>
        <taxon>Lachnospiraceae</taxon>
        <taxon>Anaerosporobacter</taxon>
    </lineage>
</organism>
<dbReference type="Proteomes" id="UP000184038">
    <property type="component" value="Unassembled WGS sequence"/>
</dbReference>
<keyword evidence="4 8" id="KW-0812">Transmembrane</keyword>
<evidence type="ECO:0000313" key="11">
    <source>
        <dbReference type="Proteomes" id="UP000184038"/>
    </source>
</evidence>
<dbReference type="Pfam" id="PF12821">
    <property type="entry name" value="ThrE_2"/>
    <property type="match status" value="1"/>
</dbReference>
<evidence type="ECO:0000256" key="3">
    <source>
        <dbReference type="ARBA" id="ARBA00022519"/>
    </source>
</evidence>
<dbReference type="EMBL" id="FRCP01000005">
    <property type="protein sequence ID" value="SHM01501.1"/>
    <property type="molecule type" value="Genomic_DNA"/>
</dbReference>
<keyword evidence="5 8" id="KW-1133">Transmembrane helix</keyword>
<dbReference type="InterPro" id="IPR050539">
    <property type="entry name" value="ThrE_Dicarb/AminoAcid_Exp"/>
</dbReference>
<dbReference type="GO" id="GO:0005886">
    <property type="term" value="C:plasma membrane"/>
    <property type="evidence" value="ECO:0007669"/>
    <property type="project" value="UniProtKB-SubCell"/>
</dbReference>
<dbReference type="OrthoDB" id="9810047at2"/>
<dbReference type="RefSeq" id="WP_073282450.1">
    <property type="nucleotide sequence ID" value="NZ_FRCP01000005.1"/>
</dbReference>
<proteinExistence type="inferred from homology"/>
<dbReference type="GO" id="GO:0015744">
    <property type="term" value="P:succinate transport"/>
    <property type="evidence" value="ECO:0007669"/>
    <property type="project" value="TreeGrafter"/>
</dbReference>
<keyword evidence="6 8" id="KW-0472">Membrane</keyword>
<evidence type="ECO:0000256" key="6">
    <source>
        <dbReference type="ARBA" id="ARBA00023136"/>
    </source>
</evidence>
<name>A0A1M7FBR3_9FIRM</name>
<keyword evidence="11" id="KW-1185">Reference proteome</keyword>
<evidence type="ECO:0000256" key="2">
    <source>
        <dbReference type="ARBA" id="ARBA00022475"/>
    </source>
</evidence>
<sequence length="146" mass="16409">MIGQFIAATFGTIAFSLLFSVPKRYYPWCGLVGGTGWLFYLIFSKYAGIVISCFIATCVVVYLSRHLATRMSCPVTIFLLSGIFPLVPGAGIYWTAYYTIMEQYSLATAKGFETFKIGVAIVLGITFVFELPQEFFKRRTTKRDQV</sequence>
<reference evidence="10 11" key="1">
    <citation type="submission" date="2016-11" db="EMBL/GenBank/DDBJ databases">
        <authorList>
            <person name="Jaros S."/>
            <person name="Januszkiewicz K."/>
            <person name="Wedrychowicz H."/>
        </authorList>
    </citation>
    <scope>NUCLEOTIDE SEQUENCE [LARGE SCALE GENOMIC DNA]</scope>
    <source>
        <strain evidence="10 11">DSM 15930</strain>
    </source>
</reference>
<dbReference type="PANTHER" id="PTHR34390:SF1">
    <property type="entry name" value="SUCCINATE TRANSPORTER SUBUNIT YJJB-RELATED"/>
    <property type="match status" value="1"/>
</dbReference>
<comment type="subcellular location">
    <subcellularLocation>
        <location evidence="1">Cell membrane</location>
        <topology evidence="1">Multi-pass membrane protein</topology>
    </subcellularLocation>
</comment>
<feature type="transmembrane region" description="Helical" evidence="8">
    <location>
        <begin position="75"/>
        <end position="94"/>
    </location>
</feature>
<evidence type="ECO:0000256" key="7">
    <source>
        <dbReference type="ARBA" id="ARBA00034125"/>
    </source>
</evidence>
<keyword evidence="2" id="KW-1003">Cell membrane</keyword>
<evidence type="ECO:0000256" key="8">
    <source>
        <dbReference type="SAM" id="Phobius"/>
    </source>
</evidence>
<dbReference type="InterPro" id="IPR024528">
    <property type="entry name" value="ThrE_2"/>
</dbReference>
<evidence type="ECO:0000259" key="9">
    <source>
        <dbReference type="Pfam" id="PF12821"/>
    </source>
</evidence>
<feature type="transmembrane region" description="Helical" evidence="8">
    <location>
        <begin position="36"/>
        <end position="63"/>
    </location>
</feature>
<dbReference type="STRING" id="1120996.SAMN02746066_00540"/>
<dbReference type="PANTHER" id="PTHR34390">
    <property type="entry name" value="UPF0442 PROTEIN YJJB-RELATED"/>
    <property type="match status" value="1"/>
</dbReference>
<dbReference type="AlphaFoldDB" id="A0A1M7FBR3"/>
<evidence type="ECO:0000313" key="10">
    <source>
        <dbReference type="EMBL" id="SHM01501.1"/>
    </source>
</evidence>
<evidence type="ECO:0000256" key="1">
    <source>
        <dbReference type="ARBA" id="ARBA00004651"/>
    </source>
</evidence>
<gene>
    <name evidence="10" type="ORF">SAMN02746066_00540</name>
</gene>
<accession>A0A1M7FBR3</accession>
<comment type="similarity">
    <text evidence="7">Belongs to the ThrE exporter (TC 2.A.79) family.</text>
</comment>
<evidence type="ECO:0000256" key="5">
    <source>
        <dbReference type="ARBA" id="ARBA00022989"/>
    </source>
</evidence>
<feature type="domain" description="Threonine/Serine exporter ThrE" evidence="9">
    <location>
        <begin position="4"/>
        <end position="128"/>
    </location>
</feature>